<dbReference type="AlphaFoldDB" id="A0A5B7JU99"/>
<evidence type="ECO:0000313" key="2">
    <source>
        <dbReference type="Proteomes" id="UP000324222"/>
    </source>
</evidence>
<gene>
    <name evidence="1" type="ORF">E2C01_093727</name>
</gene>
<reference evidence="1 2" key="1">
    <citation type="submission" date="2019-05" db="EMBL/GenBank/DDBJ databases">
        <title>Another draft genome of Portunus trituberculatus and its Hox gene families provides insights of decapod evolution.</title>
        <authorList>
            <person name="Jeong J.-H."/>
            <person name="Song I."/>
            <person name="Kim S."/>
            <person name="Choi T."/>
            <person name="Kim D."/>
            <person name="Ryu S."/>
            <person name="Kim W."/>
        </authorList>
    </citation>
    <scope>NUCLEOTIDE SEQUENCE [LARGE SCALE GENOMIC DNA]</scope>
    <source>
        <tissue evidence="1">Muscle</tissue>
    </source>
</reference>
<sequence>MSLGSLKPHPSTPTPLSASAFFTAIITATAPLKLDGTRDLARRDSLGPNLP</sequence>
<comment type="caution">
    <text evidence="1">The sequence shown here is derived from an EMBL/GenBank/DDBJ whole genome shotgun (WGS) entry which is preliminary data.</text>
</comment>
<organism evidence="1 2">
    <name type="scientific">Portunus trituberculatus</name>
    <name type="common">Swimming crab</name>
    <name type="synonym">Neptunus trituberculatus</name>
    <dbReference type="NCBI Taxonomy" id="210409"/>
    <lineage>
        <taxon>Eukaryota</taxon>
        <taxon>Metazoa</taxon>
        <taxon>Ecdysozoa</taxon>
        <taxon>Arthropoda</taxon>
        <taxon>Crustacea</taxon>
        <taxon>Multicrustacea</taxon>
        <taxon>Malacostraca</taxon>
        <taxon>Eumalacostraca</taxon>
        <taxon>Eucarida</taxon>
        <taxon>Decapoda</taxon>
        <taxon>Pleocyemata</taxon>
        <taxon>Brachyura</taxon>
        <taxon>Eubrachyura</taxon>
        <taxon>Portunoidea</taxon>
        <taxon>Portunidae</taxon>
        <taxon>Portuninae</taxon>
        <taxon>Portunus</taxon>
    </lineage>
</organism>
<dbReference type="Proteomes" id="UP000324222">
    <property type="component" value="Unassembled WGS sequence"/>
</dbReference>
<protein>
    <submittedName>
        <fullName evidence="1">Uncharacterized protein</fullName>
    </submittedName>
</protein>
<accession>A0A5B7JU99</accession>
<keyword evidence="2" id="KW-1185">Reference proteome</keyword>
<proteinExistence type="predicted"/>
<name>A0A5B7JU99_PORTR</name>
<evidence type="ECO:0000313" key="1">
    <source>
        <dbReference type="EMBL" id="MPC98359.1"/>
    </source>
</evidence>
<dbReference type="EMBL" id="VSRR010113728">
    <property type="protein sequence ID" value="MPC98359.1"/>
    <property type="molecule type" value="Genomic_DNA"/>
</dbReference>